<sequence length="140" mass="15891">MRRVEWFGDGMFSEIYTERLLKFAAFTKYFCKNSYASLPTYKDAIYQALELAGERCEKSFPKAGNKEEELKLMLDWAHSGFLPSGPEGFTPTPPTSTKNPKVDSSDSALSDYQPPAKRKSVCRGRPSNGIQSYSRGKRQW</sequence>
<evidence type="ECO:0000313" key="1">
    <source>
        <dbReference type="EMBL" id="KAJ8016823.1"/>
    </source>
</evidence>
<name>A0ACC2HMX5_DALPE</name>
<accession>A0ACC2HMX5</accession>
<protein>
    <submittedName>
        <fullName evidence="1">Uncharacterized protein</fullName>
    </submittedName>
</protein>
<dbReference type="EMBL" id="CM055728">
    <property type="protein sequence ID" value="KAJ8016823.1"/>
    <property type="molecule type" value="Genomic_DNA"/>
</dbReference>
<gene>
    <name evidence="1" type="ORF">DPEC_G00011360</name>
</gene>
<dbReference type="Proteomes" id="UP001157502">
    <property type="component" value="Chromosome 1"/>
</dbReference>
<reference evidence="1" key="1">
    <citation type="submission" date="2021-05" db="EMBL/GenBank/DDBJ databases">
        <authorList>
            <person name="Pan Q."/>
            <person name="Jouanno E."/>
            <person name="Zahm M."/>
            <person name="Klopp C."/>
            <person name="Cabau C."/>
            <person name="Louis A."/>
            <person name="Berthelot C."/>
            <person name="Parey E."/>
            <person name="Roest Crollius H."/>
            <person name="Montfort J."/>
            <person name="Robinson-Rechavi M."/>
            <person name="Bouchez O."/>
            <person name="Lampietro C."/>
            <person name="Lopez Roques C."/>
            <person name="Donnadieu C."/>
            <person name="Postlethwait J."/>
            <person name="Bobe J."/>
            <person name="Dillon D."/>
            <person name="Chandos A."/>
            <person name="von Hippel F."/>
            <person name="Guiguen Y."/>
        </authorList>
    </citation>
    <scope>NUCLEOTIDE SEQUENCE</scope>
    <source>
        <strain evidence="1">YG-Jan2019</strain>
    </source>
</reference>
<evidence type="ECO:0000313" key="2">
    <source>
        <dbReference type="Proteomes" id="UP001157502"/>
    </source>
</evidence>
<organism evidence="1 2">
    <name type="scientific">Dallia pectoralis</name>
    <name type="common">Alaska blackfish</name>
    <dbReference type="NCBI Taxonomy" id="75939"/>
    <lineage>
        <taxon>Eukaryota</taxon>
        <taxon>Metazoa</taxon>
        <taxon>Chordata</taxon>
        <taxon>Craniata</taxon>
        <taxon>Vertebrata</taxon>
        <taxon>Euteleostomi</taxon>
        <taxon>Actinopterygii</taxon>
        <taxon>Neopterygii</taxon>
        <taxon>Teleostei</taxon>
        <taxon>Protacanthopterygii</taxon>
        <taxon>Esociformes</taxon>
        <taxon>Umbridae</taxon>
        <taxon>Dallia</taxon>
    </lineage>
</organism>
<comment type="caution">
    <text evidence="1">The sequence shown here is derived from an EMBL/GenBank/DDBJ whole genome shotgun (WGS) entry which is preliminary data.</text>
</comment>
<proteinExistence type="predicted"/>
<keyword evidence="2" id="KW-1185">Reference proteome</keyword>